<name>R9ZY90_9CAUD</name>
<dbReference type="EMBL" id="KC821607">
    <property type="protein sequence ID" value="AGO47312.1"/>
    <property type="molecule type" value="Genomic_DNA"/>
</dbReference>
<protein>
    <submittedName>
        <fullName evidence="1">Uncharacterized protein</fullName>
    </submittedName>
</protein>
<keyword evidence="2" id="KW-1185">Reference proteome</keyword>
<dbReference type="KEGG" id="vg:16880950"/>
<proteinExistence type="predicted"/>
<reference evidence="1 2" key="1">
    <citation type="journal article" date="2013" name="Proc. Natl. Acad. Sci. U.S.A.">
        <title>Twelve previously unknown phage genera are ubiquitous in global oceans.</title>
        <authorList>
            <person name="Holmfeldt K."/>
            <person name="Solonenko N."/>
            <person name="Shah M."/>
            <person name="Corrier K."/>
            <person name="Riemann L."/>
            <person name="Verberkmoes N.C."/>
            <person name="Sullivan M.B."/>
        </authorList>
    </citation>
    <scope>NUCLEOTIDE SEQUENCE [LARGE SCALE GENOMIC DNA]</scope>
    <source>
        <strain evidence="1">Phi19:1</strain>
    </source>
</reference>
<reference evidence="2" key="2">
    <citation type="submission" date="2013-03" db="EMBL/GenBank/DDBJ databases">
        <title>The Cellulophaga phages: a novel, diverse, and globally ubiquitous model system.</title>
        <authorList>
            <person name="Holmfeldt K."/>
            <person name="Solonenko N."/>
            <person name="Shah M."/>
            <person name="Corrier K."/>
            <person name="Riemann L."/>
            <person name="VerBerkmoes N.C."/>
            <person name="Sullivan M.B."/>
        </authorList>
    </citation>
    <scope>NUCLEOTIDE SEQUENCE [LARGE SCALE GENOMIC DNA]</scope>
</reference>
<dbReference type="GeneID" id="16880950"/>
<dbReference type="Proteomes" id="UP000014730">
    <property type="component" value="Segment"/>
</dbReference>
<evidence type="ECO:0000313" key="2">
    <source>
        <dbReference type="Proteomes" id="UP000014730"/>
    </source>
</evidence>
<gene>
    <name evidence="1" type="ORF">Phi19:1_gp022</name>
</gene>
<dbReference type="OrthoDB" id="34676at10239"/>
<dbReference type="RefSeq" id="YP_008241715.1">
    <property type="nucleotide sequence ID" value="NC_021799.1"/>
</dbReference>
<accession>R9ZY90</accession>
<evidence type="ECO:0000313" key="1">
    <source>
        <dbReference type="EMBL" id="AGO47312.1"/>
    </source>
</evidence>
<sequence>MTINKLKSFLSVFDAEDEEQRKKDFIKALLTGLNKFDDLDKVEILKEVKTQVSNQIEVDKILSEQRFLKTELANDKLKLV</sequence>
<organism evidence="1 2">
    <name type="scientific">Cellulophaga phage phi19:1</name>
    <dbReference type="NCBI Taxonomy" id="1327970"/>
    <lineage>
        <taxon>Viruses</taxon>
        <taxon>Duplodnaviria</taxon>
        <taxon>Heunggongvirae</taxon>
        <taxon>Uroviricota</taxon>
        <taxon>Caudoviricetes</taxon>
        <taxon>Assiduviridae</taxon>
        <taxon>Cellubavirus</taxon>
        <taxon>Cellubavirus phi19una</taxon>
    </lineage>
</organism>